<evidence type="ECO:0000313" key="2">
    <source>
        <dbReference type="EMBL" id="CAJ0592548.1"/>
    </source>
</evidence>
<feature type="transmembrane region" description="Helical" evidence="1">
    <location>
        <begin position="96"/>
        <end position="118"/>
    </location>
</feature>
<dbReference type="PANTHER" id="PTHR22941">
    <property type="entry name" value="SERPENTINE RECEPTOR"/>
    <property type="match status" value="1"/>
</dbReference>
<dbReference type="AlphaFoldDB" id="A0AA36DSG3"/>
<dbReference type="Pfam" id="PF10318">
    <property type="entry name" value="7TM_GPCR_Srh"/>
    <property type="match status" value="1"/>
</dbReference>
<protein>
    <recommendedName>
        <fullName evidence="4">G protein-coupled receptor</fullName>
    </recommendedName>
</protein>
<dbReference type="InterPro" id="IPR053220">
    <property type="entry name" value="Nematode_rcpt-like_serp_H"/>
</dbReference>
<keyword evidence="1" id="KW-0812">Transmembrane</keyword>
<evidence type="ECO:0008006" key="4">
    <source>
        <dbReference type="Google" id="ProtNLM"/>
    </source>
</evidence>
<dbReference type="InterPro" id="IPR019422">
    <property type="entry name" value="7TM_GPCR_serpentine_rcpt_Srh"/>
</dbReference>
<keyword evidence="1" id="KW-0472">Membrane</keyword>
<feature type="transmembrane region" description="Helical" evidence="1">
    <location>
        <begin position="60"/>
        <end position="84"/>
    </location>
</feature>
<keyword evidence="3" id="KW-1185">Reference proteome</keyword>
<accession>A0AA36DSG3</accession>
<gene>
    <name evidence="2" type="ORF">CYNAS_LOCUS4531</name>
</gene>
<dbReference type="EMBL" id="CATQJL010000112">
    <property type="protein sequence ID" value="CAJ0592548.1"/>
    <property type="molecule type" value="Genomic_DNA"/>
</dbReference>
<sequence>MNVPRLHIYTSESIRPFLITSIVLLVLGAPLMATIIWSSYHYLNQRGNLSQRTRNMQRRFLYYVYIQASIPGLCLFIPLFIFMLTMITSSMSVQGIVNIAMGGIALHGLVSSVSMVLCNEPYRRFALNLSRRVLQVVQRGRKKHVIHISGLLDPSSVNRQQHSSSPITLQ</sequence>
<dbReference type="SUPFAM" id="SSF81321">
    <property type="entry name" value="Family A G protein-coupled receptor-like"/>
    <property type="match status" value="1"/>
</dbReference>
<dbReference type="Proteomes" id="UP001176961">
    <property type="component" value="Unassembled WGS sequence"/>
</dbReference>
<organism evidence="2 3">
    <name type="scientific">Cylicocyclus nassatus</name>
    <name type="common">Nematode worm</name>
    <dbReference type="NCBI Taxonomy" id="53992"/>
    <lineage>
        <taxon>Eukaryota</taxon>
        <taxon>Metazoa</taxon>
        <taxon>Ecdysozoa</taxon>
        <taxon>Nematoda</taxon>
        <taxon>Chromadorea</taxon>
        <taxon>Rhabditida</taxon>
        <taxon>Rhabditina</taxon>
        <taxon>Rhabditomorpha</taxon>
        <taxon>Strongyloidea</taxon>
        <taxon>Strongylidae</taxon>
        <taxon>Cylicocyclus</taxon>
    </lineage>
</organism>
<comment type="caution">
    <text evidence="2">The sequence shown here is derived from an EMBL/GenBank/DDBJ whole genome shotgun (WGS) entry which is preliminary data.</text>
</comment>
<reference evidence="2" key="1">
    <citation type="submission" date="2023-07" db="EMBL/GenBank/DDBJ databases">
        <authorList>
            <consortium name="CYATHOMIX"/>
        </authorList>
    </citation>
    <scope>NUCLEOTIDE SEQUENCE</scope>
    <source>
        <strain evidence="2">N/A</strain>
    </source>
</reference>
<name>A0AA36DSG3_CYLNA</name>
<evidence type="ECO:0000256" key="1">
    <source>
        <dbReference type="SAM" id="Phobius"/>
    </source>
</evidence>
<keyword evidence="1" id="KW-1133">Transmembrane helix</keyword>
<proteinExistence type="predicted"/>
<feature type="transmembrane region" description="Helical" evidence="1">
    <location>
        <begin position="17"/>
        <end position="40"/>
    </location>
</feature>
<evidence type="ECO:0000313" key="3">
    <source>
        <dbReference type="Proteomes" id="UP001176961"/>
    </source>
</evidence>